<organism evidence="3 4">
    <name type="scientific">Microbacterium mitrae</name>
    <dbReference type="NCBI Taxonomy" id="664640"/>
    <lineage>
        <taxon>Bacteria</taxon>
        <taxon>Bacillati</taxon>
        <taxon>Actinomycetota</taxon>
        <taxon>Actinomycetes</taxon>
        <taxon>Micrococcales</taxon>
        <taxon>Microbacteriaceae</taxon>
        <taxon>Microbacterium</taxon>
    </lineage>
</organism>
<comment type="caution">
    <text evidence="3">The sequence shown here is derived from an EMBL/GenBank/DDBJ whole genome shotgun (WGS) entry which is preliminary data.</text>
</comment>
<protein>
    <submittedName>
        <fullName evidence="3">DUF222 domain-containing protein</fullName>
    </submittedName>
</protein>
<evidence type="ECO:0000259" key="2">
    <source>
        <dbReference type="SMART" id="SM00507"/>
    </source>
</evidence>
<dbReference type="RefSeq" id="WP_147826225.1">
    <property type="nucleotide sequence ID" value="NZ_BAAARG010000003.1"/>
</dbReference>
<dbReference type="SMART" id="SM00507">
    <property type="entry name" value="HNHc"/>
    <property type="match status" value="1"/>
</dbReference>
<dbReference type="Pfam" id="PF02720">
    <property type="entry name" value="DUF222"/>
    <property type="match status" value="1"/>
</dbReference>
<feature type="domain" description="HNH nuclease" evidence="2">
    <location>
        <begin position="394"/>
        <end position="446"/>
    </location>
</feature>
<accession>A0A5C8HNF5</accession>
<sequence length="515" mass="54042">MTTTPQSPASQLRDAIAMLASATRSFHASGTMERCADAEVVSLLTASGEALRAAESLMITATGEVQQRSATADVAERLTTRLGCGSVAEAIQQTTLVSSGTARKLTRVAQAVAPGRSLSSGSALPPALPALRAALHDTAVGLDGAIVVTAALQPRGRTLDSELVAIADHALAAAARGDDFDPATGQTRPDAIMPATADVLRIHATAWASAIDPDGAEPIEQAAMRKRGVTLGRVRDGLVELHGLIMAEGAEQMQRFFDAVGTPRHTRVSFSDPAHQPGHCSCEDKSACRCADDGVADTRTATQKRHDALVMAFTLAAGSEDAPLLGGAAPTLLIMVDEAALAAGSGTAHLPATGATVPLAAAHHAACAGTTQRVTLNEGRVTHISSPQRIFTIHQRRAITLRDGGCVIPGCEIPAAWCEIHHVEEHARGGPTHTDNGVLLCWFHHRYLEISGWSIRMRDGVPEVRAPGWIDPTGRWRSNTRSSLRLTRRAHRVKPAGGRATRAPHEHGSNATPDG</sequence>
<dbReference type="Gene3D" id="1.10.30.50">
    <property type="match status" value="1"/>
</dbReference>
<reference evidence="3 4" key="1">
    <citation type="submission" date="2019-08" db="EMBL/GenBank/DDBJ databases">
        <authorList>
            <person name="Dong K."/>
        </authorList>
    </citation>
    <scope>NUCLEOTIDE SEQUENCE [LARGE SCALE GENOMIC DNA]</scope>
    <source>
        <strain evidence="3 4">M4-8</strain>
    </source>
</reference>
<evidence type="ECO:0000256" key="1">
    <source>
        <dbReference type="SAM" id="MobiDB-lite"/>
    </source>
</evidence>
<keyword evidence="4" id="KW-1185">Reference proteome</keyword>
<evidence type="ECO:0000313" key="3">
    <source>
        <dbReference type="EMBL" id="TXK04169.1"/>
    </source>
</evidence>
<dbReference type="EMBL" id="VRSW01000003">
    <property type="protein sequence ID" value="TXK04169.1"/>
    <property type="molecule type" value="Genomic_DNA"/>
</dbReference>
<dbReference type="OrthoDB" id="5177627at2"/>
<evidence type="ECO:0000313" key="4">
    <source>
        <dbReference type="Proteomes" id="UP000321196"/>
    </source>
</evidence>
<dbReference type="CDD" id="cd00085">
    <property type="entry name" value="HNHc"/>
    <property type="match status" value="1"/>
</dbReference>
<proteinExistence type="predicted"/>
<name>A0A5C8HNF5_9MICO</name>
<dbReference type="Proteomes" id="UP000321196">
    <property type="component" value="Unassembled WGS sequence"/>
</dbReference>
<gene>
    <name evidence="3" type="ORF">FVP60_10480</name>
</gene>
<feature type="region of interest" description="Disordered" evidence="1">
    <location>
        <begin position="491"/>
        <end position="515"/>
    </location>
</feature>
<dbReference type="InterPro" id="IPR003615">
    <property type="entry name" value="HNH_nuc"/>
</dbReference>
<dbReference type="InterPro" id="IPR003870">
    <property type="entry name" value="DUF222"/>
</dbReference>
<dbReference type="AlphaFoldDB" id="A0A5C8HNF5"/>